<name>A0A2U1NRY7_ARTAN</name>
<protein>
    <submittedName>
        <fullName evidence="2">Ubiquitin-conjugating enzyme, E2</fullName>
    </submittedName>
</protein>
<dbReference type="STRING" id="35608.A0A2U1NRY7"/>
<dbReference type="EMBL" id="PKPP01002295">
    <property type="protein sequence ID" value="PWA76238.1"/>
    <property type="molecule type" value="Genomic_DNA"/>
</dbReference>
<gene>
    <name evidence="2" type="ORF">CTI12_AA236960</name>
</gene>
<proteinExistence type="predicted"/>
<evidence type="ECO:0000256" key="1">
    <source>
        <dbReference type="SAM" id="MobiDB-lite"/>
    </source>
</evidence>
<organism evidence="2 3">
    <name type="scientific">Artemisia annua</name>
    <name type="common">Sweet wormwood</name>
    <dbReference type="NCBI Taxonomy" id="35608"/>
    <lineage>
        <taxon>Eukaryota</taxon>
        <taxon>Viridiplantae</taxon>
        <taxon>Streptophyta</taxon>
        <taxon>Embryophyta</taxon>
        <taxon>Tracheophyta</taxon>
        <taxon>Spermatophyta</taxon>
        <taxon>Magnoliopsida</taxon>
        <taxon>eudicotyledons</taxon>
        <taxon>Gunneridae</taxon>
        <taxon>Pentapetalae</taxon>
        <taxon>asterids</taxon>
        <taxon>campanulids</taxon>
        <taxon>Asterales</taxon>
        <taxon>Asteraceae</taxon>
        <taxon>Asteroideae</taxon>
        <taxon>Anthemideae</taxon>
        <taxon>Artemisiinae</taxon>
        <taxon>Artemisia</taxon>
    </lineage>
</organism>
<keyword evidence="3" id="KW-1185">Reference proteome</keyword>
<dbReference type="Proteomes" id="UP000245207">
    <property type="component" value="Unassembled WGS sequence"/>
</dbReference>
<accession>A0A2U1NRY7</accession>
<reference evidence="2 3" key="1">
    <citation type="journal article" date="2018" name="Mol. Plant">
        <title>The genome of Artemisia annua provides insight into the evolution of Asteraceae family and artemisinin biosynthesis.</title>
        <authorList>
            <person name="Shen Q."/>
            <person name="Zhang L."/>
            <person name="Liao Z."/>
            <person name="Wang S."/>
            <person name="Yan T."/>
            <person name="Shi P."/>
            <person name="Liu M."/>
            <person name="Fu X."/>
            <person name="Pan Q."/>
            <person name="Wang Y."/>
            <person name="Lv Z."/>
            <person name="Lu X."/>
            <person name="Zhang F."/>
            <person name="Jiang W."/>
            <person name="Ma Y."/>
            <person name="Chen M."/>
            <person name="Hao X."/>
            <person name="Li L."/>
            <person name="Tang Y."/>
            <person name="Lv G."/>
            <person name="Zhou Y."/>
            <person name="Sun X."/>
            <person name="Brodelius P.E."/>
            <person name="Rose J.K.C."/>
            <person name="Tang K."/>
        </authorList>
    </citation>
    <scope>NUCLEOTIDE SEQUENCE [LARGE SCALE GENOMIC DNA]</scope>
    <source>
        <strain evidence="3">cv. Huhao1</strain>
        <tissue evidence="2">Leaf</tissue>
    </source>
</reference>
<feature type="region of interest" description="Disordered" evidence="1">
    <location>
        <begin position="1"/>
        <end position="37"/>
    </location>
</feature>
<evidence type="ECO:0000313" key="2">
    <source>
        <dbReference type="EMBL" id="PWA76238.1"/>
    </source>
</evidence>
<comment type="caution">
    <text evidence="2">The sequence shown here is derived from an EMBL/GenBank/DDBJ whole genome shotgun (WGS) entry which is preliminary data.</text>
</comment>
<dbReference type="AlphaFoldDB" id="A0A2U1NRY7"/>
<sequence length="266" mass="29227">MELKVIETDDLSVSGDRTPKSVSKLKRKGKQNEVKSNKNNYSKFQVPFHEIIDLDMDEDRKDVVFTDGKVESNKKMQGVILMGVSLGSGSSTKSDSKTDVHVAPAHFPKGFTPGSNNFFNLDDYVSNDDCSALQAHFDNNDLPTGIEASIPLLPELVDMKKKTPVDPAVQSVQSVSAYFNAMGQSNCEEIPEQNMSSSYTSFGSGYHFSNNFKTQVSTSTSTFPLIAMDSVNPLGVDTPTFRLHKLHMKNHLDLNDAYASPDSGDL</sequence>
<evidence type="ECO:0000313" key="3">
    <source>
        <dbReference type="Proteomes" id="UP000245207"/>
    </source>
</evidence>